<proteinExistence type="predicted"/>
<dbReference type="Proteomes" id="UP000789739">
    <property type="component" value="Unassembled WGS sequence"/>
</dbReference>
<dbReference type="EMBL" id="CAJVPI010000275">
    <property type="protein sequence ID" value="CAG8511948.1"/>
    <property type="molecule type" value="Genomic_DNA"/>
</dbReference>
<name>A0A9N8ZYN9_9GLOM</name>
<sequence>MVMLKGAEHQAKKARTDSAESESESDKALVADAFKYKFVNSQNFIANFHSHIKFCLSKCHEDSSYSPYIALIQSSGYGKSRLIAEIAQDVYVLYVCFRPPKSTGYPPRSSIASKILEEMPLQQISWFEMFLESAVAVLGHMIQDGLTPSECWEMQMDSSKESEFWANVTTNLQRTLKTSSPTMGSLLEQLYITSDVPMLKFMLCLDEARILTTTIHEAKERSLFRIIRRALQDIGWKNFICVMLDTAGSLSNFAPTEERDPSLRLLTTKPLKLLPPFIDVSTMDALFTGQVENPTDRFFLGRALWAALLNSGLSIKKAVETAQRKLLGGTVSTNLQSILSTAKAVDEQLAMAIAIMSVLISVDISPQPHLSHLLVSSYMATCISIKEDRSQMLVMYPSEPILAEAAFRLVDSDATLVKVLQLFAASFQCGFVDAGHRGELVARLILIIAWRKCIQKSRGKDGLYTRELYLKEFLSALFGNLDALVTTNDSWKELKLDKLLLESILCFTHFIQVEYTPDSRLLERLFRRGAAAILKFNQPGVDLLIPLKQRDAQFTYVTISVKNRDVSWGGADYTKDSTYKMKPQYIFRGMDLAMLPSLPHLCFYWSLRDKREGFHRPEWMKQDESDQHLAVFSMAPFVCLSPEIRKELGVILKAYVNPFDDMWNSKMVMDRTAIVKSFVPSRYS</sequence>
<protein>
    <submittedName>
        <fullName evidence="2">3585_t:CDS:1</fullName>
    </submittedName>
</protein>
<gene>
    <name evidence="2" type="ORF">PBRASI_LOCUS3158</name>
</gene>
<comment type="caution">
    <text evidence="2">The sequence shown here is derived from an EMBL/GenBank/DDBJ whole genome shotgun (WGS) entry which is preliminary data.</text>
</comment>
<dbReference type="AlphaFoldDB" id="A0A9N8ZYN9"/>
<reference evidence="2" key="1">
    <citation type="submission" date="2021-06" db="EMBL/GenBank/DDBJ databases">
        <authorList>
            <person name="Kallberg Y."/>
            <person name="Tangrot J."/>
            <person name="Rosling A."/>
        </authorList>
    </citation>
    <scope>NUCLEOTIDE SEQUENCE</scope>
    <source>
        <strain evidence="2">BR232B</strain>
    </source>
</reference>
<evidence type="ECO:0000256" key="1">
    <source>
        <dbReference type="SAM" id="MobiDB-lite"/>
    </source>
</evidence>
<keyword evidence="3" id="KW-1185">Reference proteome</keyword>
<organism evidence="2 3">
    <name type="scientific">Paraglomus brasilianum</name>
    <dbReference type="NCBI Taxonomy" id="144538"/>
    <lineage>
        <taxon>Eukaryota</taxon>
        <taxon>Fungi</taxon>
        <taxon>Fungi incertae sedis</taxon>
        <taxon>Mucoromycota</taxon>
        <taxon>Glomeromycotina</taxon>
        <taxon>Glomeromycetes</taxon>
        <taxon>Paraglomerales</taxon>
        <taxon>Paraglomeraceae</taxon>
        <taxon>Paraglomus</taxon>
    </lineage>
</organism>
<evidence type="ECO:0000313" key="2">
    <source>
        <dbReference type="EMBL" id="CAG8511948.1"/>
    </source>
</evidence>
<accession>A0A9N8ZYN9</accession>
<dbReference type="OrthoDB" id="2321600at2759"/>
<feature type="region of interest" description="Disordered" evidence="1">
    <location>
        <begin position="1"/>
        <end position="22"/>
    </location>
</feature>
<dbReference type="PANTHER" id="PTHR33266">
    <property type="entry name" value="CHROMOSOME 15, WHOLE GENOME SHOTGUN SEQUENCE"/>
    <property type="match status" value="1"/>
</dbReference>
<evidence type="ECO:0000313" key="3">
    <source>
        <dbReference type="Proteomes" id="UP000789739"/>
    </source>
</evidence>
<dbReference type="PANTHER" id="PTHR33266:SF1">
    <property type="entry name" value="F-BOX DOMAIN-CONTAINING PROTEIN"/>
    <property type="match status" value="1"/>
</dbReference>